<evidence type="ECO:0000256" key="1">
    <source>
        <dbReference type="SAM" id="MobiDB-lite"/>
    </source>
</evidence>
<organism evidence="2 3">
    <name type="scientific">Phyllachora maydis</name>
    <dbReference type="NCBI Taxonomy" id="1825666"/>
    <lineage>
        <taxon>Eukaryota</taxon>
        <taxon>Fungi</taxon>
        <taxon>Dikarya</taxon>
        <taxon>Ascomycota</taxon>
        <taxon>Pezizomycotina</taxon>
        <taxon>Sordariomycetes</taxon>
        <taxon>Sordariomycetidae</taxon>
        <taxon>Phyllachorales</taxon>
        <taxon>Phyllachoraceae</taxon>
        <taxon>Phyllachora</taxon>
    </lineage>
</organism>
<feature type="compositionally biased region" description="Basic and acidic residues" evidence="1">
    <location>
        <begin position="187"/>
        <end position="197"/>
    </location>
</feature>
<reference evidence="2" key="1">
    <citation type="journal article" date="2023" name="Mol. Plant Microbe Interact.">
        <title>Elucidating the Obligate Nature and Biological Capacity of an Invasive Fungal Corn Pathogen.</title>
        <authorList>
            <person name="MacCready J.S."/>
            <person name="Roggenkamp E.M."/>
            <person name="Gdanetz K."/>
            <person name="Chilvers M.I."/>
        </authorList>
    </citation>
    <scope>NUCLEOTIDE SEQUENCE</scope>
    <source>
        <strain evidence="2">PM02</strain>
    </source>
</reference>
<keyword evidence="3" id="KW-1185">Reference proteome</keyword>
<dbReference type="AlphaFoldDB" id="A0AAD9HYL8"/>
<name>A0AAD9HYL8_9PEZI</name>
<dbReference type="EMBL" id="JAQQPM010000001">
    <property type="protein sequence ID" value="KAK2067137.1"/>
    <property type="molecule type" value="Genomic_DNA"/>
</dbReference>
<dbReference type="Proteomes" id="UP001217918">
    <property type="component" value="Unassembled WGS sequence"/>
</dbReference>
<evidence type="ECO:0000313" key="3">
    <source>
        <dbReference type="Proteomes" id="UP001217918"/>
    </source>
</evidence>
<feature type="compositionally biased region" description="Low complexity" evidence="1">
    <location>
        <begin position="157"/>
        <end position="170"/>
    </location>
</feature>
<protein>
    <submittedName>
        <fullName evidence="2">Uncharacterized protein</fullName>
    </submittedName>
</protein>
<feature type="compositionally biased region" description="Low complexity" evidence="1">
    <location>
        <begin position="111"/>
        <end position="121"/>
    </location>
</feature>
<accession>A0AAD9HYL8</accession>
<sequence>MYIYIACLPCCCCYCNSLFTNLLIANIDSFSDLDDLAYTILAPTPAKPAKITLAIRRIAACEAKRCKSAKACAVAGRVAATKRCKKHKEAVANAWARKLAKKEGPRRSKRTTGGDTGRYTTNSGLVANKDDNNAYNRAYMPPADIEEEKEEEGKGSSGNNNGVNSGTSNSANKGEGSGAHKRGKGALYREDILLYKR</sequence>
<feature type="region of interest" description="Disordered" evidence="1">
    <location>
        <begin position="96"/>
        <end position="197"/>
    </location>
</feature>
<proteinExistence type="predicted"/>
<comment type="caution">
    <text evidence="2">The sequence shown here is derived from an EMBL/GenBank/DDBJ whole genome shotgun (WGS) entry which is preliminary data.</text>
</comment>
<gene>
    <name evidence="2" type="ORF">P8C59_000897</name>
</gene>
<evidence type="ECO:0000313" key="2">
    <source>
        <dbReference type="EMBL" id="KAK2067137.1"/>
    </source>
</evidence>